<dbReference type="STRING" id="92487.SAMN02745130_02216"/>
<evidence type="ECO:0000256" key="6">
    <source>
        <dbReference type="HAMAP-Rule" id="MF_00050"/>
    </source>
</evidence>
<keyword evidence="3 6" id="KW-0963">Cytoplasm</keyword>
<dbReference type="Pfam" id="PF00889">
    <property type="entry name" value="EF_TS"/>
    <property type="match status" value="1"/>
</dbReference>
<gene>
    <name evidence="6" type="primary">tsf</name>
    <name evidence="10" type="ORF">SAMN02745130_02216</name>
</gene>
<dbReference type="Gene3D" id="1.10.286.20">
    <property type="match status" value="1"/>
</dbReference>
<dbReference type="GO" id="GO:0005737">
    <property type="term" value="C:cytoplasm"/>
    <property type="evidence" value="ECO:0007669"/>
    <property type="project" value="UniProtKB-SubCell"/>
</dbReference>
<comment type="similarity">
    <text evidence="1 6 7">Belongs to the EF-Ts family.</text>
</comment>
<dbReference type="AlphaFoldDB" id="A0A1T4WX77"/>
<dbReference type="RefSeq" id="WP_078922703.1">
    <property type="nucleotide sequence ID" value="NZ_FUYB01000010.1"/>
</dbReference>
<dbReference type="InterPro" id="IPR014039">
    <property type="entry name" value="Transl_elong_EFTs/EF1B_dimer"/>
</dbReference>
<evidence type="ECO:0000256" key="1">
    <source>
        <dbReference type="ARBA" id="ARBA00005532"/>
    </source>
</evidence>
<dbReference type="HAMAP" id="MF_00050">
    <property type="entry name" value="EF_Ts"/>
    <property type="match status" value="1"/>
</dbReference>
<dbReference type="Gene3D" id="1.10.8.10">
    <property type="entry name" value="DNA helicase RuvA subunit, C-terminal domain"/>
    <property type="match status" value="1"/>
</dbReference>
<evidence type="ECO:0000256" key="2">
    <source>
        <dbReference type="ARBA" id="ARBA00016956"/>
    </source>
</evidence>
<dbReference type="PROSITE" id="PS01126">
    <property type="entry name" value="EF_TS_1"/>
    <property type="match status" value="1"/>
</dbReference>
<keyword evidence="4 6" id="KW-0251">Elongation factor</keyword>
<comment type="subcellular location">
    <subcellularLocation>
        <location evidence="6 8">Cytoplasm</location>
    </subcellularLocation>
</comment>
<dbReference type="FunFam" id="1.10.286.20:FF:000001">
    <property type="entry name" value="Elongation factor Ts"/>
    <property type="match status" value="1"/>
</dbReference>
<dbReference type="FunFam" id="1.10.8.10:FF:000001">
    <property type="entry name" value="Elongation factor Ts"/>
    <property type="match status" value="1"/>
</dbReference>
<dbReference type="EMBL" id="FUYB01000010">
    <property type="protein sequence ID" value="SKA81926.1"/>
    <property type="molecule type" value="Genomic_DNA"/>
</dbReference>
<proteinExistence type="inferred from homology"/>
<dbReference type="OrthoDB" id="9808348at2"/>
<dbReference type="SUPFAM" id="SSF54713">
    <property type="entry name" value="Elongation factor Ts (EF-Ts), dimerisation domain"/>
    <property type="match status" value="2"/>
</dbReference>
<evidence type="ECO:0000256" key="3">
    <source>
        <dbReference type="ARBA" id="ARBA00022490"/>
    </source>
</evidence>
<evidence type="ECO:0000313" key="11">
    <source>
        <dbReference type="Proteomes" id="UP000190460"/>
    </source>
</evidence>
<evidence type="ECO:0000256" key="8">
    <source>
        <dbReference type="RuleBase" id="RU000643"/>
    </source>
</evidence>
<sequence length="295" mass="31454">MTITAAMVKDLRERTGAGMMECKKALAETQGDIEAAIDLMRKSGALKAEKKSGRIAAEGRVVITLNADQTKAALVEINSETDFVAKDTNFIEFAEAVAAAVLSSGVTDPSALANVALASGQTVEEARAALIAKIGENIQVRRAQLIEAGDGHLATYLHSNNKIGVVVVYTGADAELGKDLAMHVAWNNPAGLDESSVPAERIARERDIQLDIVMQTGKPRDIAEKMLEGKMRKFLSELTLLGQAFVKDSAVTVAQLLKNKNASVTSFARFEAGEGIEKKQENFAEEVAAQARQAG</sequence>
<dbReference type="InterPro" id="IPR018101">
    <property type="entry name" value="Transl_elong_Ts_CS"/>
</dbReference>
<organism evidence="10 11">
    <name type="scientific">Thiothrix eikelboomii</name>
    <dbReference type="NCBI Taxonomy" id="92487"/>
    <lineage>
        <taxon>Bacteria</taxon>
        <taxon>Pseudomonadati</taxon>
        <taxon>Pseudomonadota</taxon>
        <taxon>Gammaproteobacteria</taxon>
        <taxon>Thiotrichales</taxon>
        <taxon>Thiotrichaceae</taxon>
        <taxon>Thiothrix</taxon>
    </lineage>
</organism>
<accession>A0A1T4WX77</accession>
<dbReference type="Gene3D" id="3.30.479.20">
    <property type="entry name" value="Elongation factor Ts, dimerisation domain"/>
    <property type="match status" value="2"/>
</dbReference>
<dbReference type="NCBIfam" id="TIGR00116">
    <property type="entry name" value="tsf"/>
    <property type="match status" value="1"/>
</dbReference>
<dbReference type="Proteomes" id="UP000190460">
    <property type="component" value="Unassembled WGS sequence"/>
</dbReference>
<feature type="region of interest" description="Involved in Mg(2+) ion dislocation from EF-Tu" evidence="6">
    <location>
        <begin position="81"/>
        <end position="84"/>
    </location>
</feature>
<comment type="function">
    <text evidence="6 7">Associates with the EF-Tu.GDP complex and induces the exchange of GDP to GTP. It remains bound to the aminoacyl-tRNA.EF-Tu.GTP complex up to the GTP hydrolysis stage on the ribosome.</text>
</comment>
<evidence type="ECO:0000256" key="7">
    <source>
        <dbReference type="RuleBase" id="RU000642"/>
    </source>
</evidence>
<dbReference type="GO" id="GO:0003746">
    <property type="term" value="F:translation elongation factor activity"/>
    <property type="evidence" value="ECO:0007669"/>
    <property type="project" value="UniProtKB-UniRule"/>
</dbReference>
<reference evidence="10 11" key="1">
    <citation type="submission" date="2017-02" db="EMBL/GenBank/DDBJ databases">
        <authorList>
            <person name="Peterson S.W."/>
        </authorList>
    </citation>
    <scope>NUCLEOTIDE SEQUENCE [LARGE SCALE GENOMIC DNA]</scope>
    <source>
        <strain evidence="10 11">ATCC 49788</strain>
    </source>
</reference>
<evidence type="ECO:0000313" key="10">
    <source>
        <dbReference type="EMBL" id="SKA81926.1"/>
    </source>
</evidence>
<dbReference type="PANTHER" id="PTHR11741:SF0">
    <property type="entry name" value="ELONGATION FACTOR TS, MITOCHONDRIAL"/>
    <property type="match status" value="1"/>
</dbReference>
<feature type="domain" description="Translation elongation factor EFTs/EF1B dimerisation" evidence="9">
    <location>
        <begin position="72"/>
        <end position="274"/>
    </location>
</feature>
<dbReference type="PANTHER" id="PTHR11741">
    <property type="entry name" value="ELONGATION FACTOR TS"/>
    <property type="match status" value="1"/>
</dbReference>
<evidence type="ECO:0000259" key="9">
    <source>
        <dbReference type="Pfam" id="PF00889"/>
    </source>
</evidence>
<evidence type="ECO:0000256" key="5">
    <source>
        <dbReference type="ARBA" id="ARBA00022917"/>
    </source>
</evidence>
<dbReference type="SUPFAM" id="SSF46934">
    <property type="entry name" value="UBA-like"/>
    <property type="match status" value="1"/>
</dbReference>
<dbReference type="InterPro" id="IPR036402">
    <property type="entry name" value="EF-Ts_dimer_sf"/>
</dbReference>
<dbReference type="CDD" id="cd14275">
    <property type="entry name" value="UBA_EF-Ts"/>
    <property type="match status" value="1"/>
</dbReference>
<name>A0A1T4WX77_9GAMM</name>
<dbReference type="PROSITE" id="PS01127">
    <property type="entry name" value="EF_TS_2"/>
    <property type="match status" value="1"/>
</dbReference>
<dbReference type="InterPro" id="IPR001816">
    <property type="entry name" value="Transl_elong_EFTs/EF1B"/>
</dbReference>
<evidence type="ECO:0000256" key="4">
    <source>
        <dbReference type="ARBA" id="ARBA00022768"/>
    </source>
</evidence>
<keyword evidence="5 6" id="KW-0648">Protein biosynthesis</keyword>
<dbReference type="InterPro" id="IPR009060">
    <property type="entry name" value="UBA-like_sf"/>
</dbReference>
<keyword evidence="11" id="KW-1185">Reference proteome</keyword>
<protein>
    <recommendedName>
        <fullName evidence="2 6">Elongation factor Ts</fullName>
        <shortName evidence="6">EF-Ts</shortName>
    </recommendedName>
</protein>